<dbReference type="EMBL" id="QKYU01000011">
    <property type="protein sequence ID" value="PZW45735.1"/>
    <property type="molecule type" value="Genomic_DNA"/>
</dbReference>
<proteinExistence type="predicted"/>
<evidence type="ECO:0000313" key="1">
    <source>
        <dbReference type="EMBL" id="PZW45735.1"/>
    </source>
</evidence>
<organism evidence="1 2">
    <name type="scientific">Humitalea rosea</name>
    <dbReference type="NCBI Taxonomy" id="990373"/>
    <lineage>
        <taxon>Bacteria</taxon>
        <taxon>Pseudomonadati</taxon>
        <taxon>Pseudomonadota</taxon>
        <taxon>Alphaproteobacteria</taxon>
        <taxon>Acetobacterales</taxon>
        <taxon>Roseomonadaceae</taxon>
        <taxon>Humitalea</taxon>
    </lineage>
</organism>
<name>A0A2W7J3Z1_9PROT</name>
<dbReference type="OrthoDB" id="7828598at2"/>
<evidence type="ECO:0000313" key="2">
    <source>
        <dbReference type="Proteomes" id="UP000249688"/>
    </source>
</evidence>
<accession>A0A2W7J3Z1</accession>
<dbReference type="RefSeq" id="WP_111398383.1">
    <property type="nucleotide sequence ID" value="NZ_QKYU01000011.1"/>
</dbReference>
<gene>
    <name evidence="1" type="ORF">C8P66_111151</name>
</gene>
<keyword evidence="2" id="KW-1185">Reference proteome</keyword>
<comment type="caution">
    <text evidence="1">The sequence shown here is derived from an EMBL/GenBank/DDBJ whole genome shotgun (WGS) entry which is preliminary data.</text>
</comment>
<dbReference type="Proteomes" id="UP000249688">
    <property type="component" value="Unassembled WGS sequence"/>
</dbReference>
<dbReference type="AlphaFoldDB" id="A0A2W7J3Z1"/>
<dbReference type="SUPFAM" id="SSF46689">
    <property type="entry name" value="Homeodomain-like"/>
    <property type="match status" value="1"/>
</dbReference>
<reference evidence="1 2" key="1">
    <citation type="submission" date="2018-06" db="EMBL/GenBank/DDBJ databases">
        <title>Genomic Encyclopedia of Archaeal and Bacterial Type Strains, Phase II (KMG-II): from individual species to whole genera.</title>
        <authorList>
            <person name="Goeker M."/>
        </authorList>
    </citation>
    <scope>NUCLEOTIDE SEQUENCE [LARGE SCALE GENOMIC DNA]</scope>
    <source>
        <strain evidence="1 2">DSM 24525</strain>
    </source>
</reference>
<dbReference type="Gene3D" id="1.10.357.10">
    <property type="entry name" value="Tetracycline Repressor, domain 2"/>
    <property type="match status" value="1"/>
</dbReference>
<sequence length="210" mass="22266">MSDQTTSPGDGPVFDALWQVVAESGWRAATPEAVAEAAGLPVAALRARFPCRIALLARHAALLDRVVAEGTVPDAAGSPRERVFDVLMRRFDAMAAHRPGLLRFLDELPRDPLTALALALMLALSMARLLEAAGISTDGPLGLLRVKGVSAVWLVAVRAWRHDEQPDLSATMAALDRALDRAEQVARGLRLSDGDRQAAPGAAMPEPGIA</sequence>
<dbReference type="InterPro" id="IPR009057">
    <property type="entry name" value="Homeodomain-like_sf"/>
</dbReference>
<protein>
    <submittedName>
        <fullName evidence="1">TetR family transcriptional regulator</fullName>
    </submittedName>
</protein>